<keyword evidence="7" id="KW-1133">Transmembrane helix</keyword>
<evidence type="ECO:0000259" key="8">
    <source>
        <dbReference type="PROSITE" id="PS50109"/>
    </source>
</evidence>
<feature type="modified residue" description="4-aspartylphosphate" evidence="6">
    <location>
        <position position="616"/>
    </location>
</feature>
<dbReference type="InterPro" id="IPR036097">
    <property type="entry name" value="HisK_dim/P_sf"/>
</dbReference>
<dbReference type="InterPro" id="IPR003661">
    <property type="entry name" value="HisK_dim/P_dom"/>
</dbReference>
<keyword evidence="7" id="KW-0812">Transmembrane</keyword>
<dbReference type="CDD" id="cd00082">
    <property type="entry name" value="HisKA"/>
    <property type="match status" value="1"/>
</dbReference>
<dbReference type="SMART" id="SM00387">
    <property type="entry name" value="HATPase_c"/>
    <property type="match status" value="1"/>
</dbReference>
<evidence type="ECO:0000259" key="9">
    <source>
        <dbReference type="PROSITE" id="PS50110"/>
    </source>
</evidence>
<proteinExistence type="predicted"/>
<dbReference type="InterPro" id="IPR003594">
    <property type="entry name" value="HATPase_dom"/>
</dbReference>
<reference evidence="10 11" key="1">
    <citation type="journal article" date="2015" name="Stand. Genomic Sci.">
        <title>Genomic Encyclopedia of Bacterial and Archaeal Type Strains, Phase III: the genomes of soil and plant-associated and newly described type strains.</title>
        <authorList>
            <person name="Whitman W.B."/>
            <person name="Woyke T."/>
            <person name="Klenk H.P."/>
            <person name="Zhou Y."/>
            <person name="Lilburn T.G."/>
            <person name="Beck B.J."/>
            <person name="De Vos P."/>
            <person name="Vandamme P."/>
            <person name="Eisen J.A."/>
            <person name="Garrity G."/>
            <person name="Hugenholtz P."/>
            <person name="Kyrpides N.C."/>
        </authorList>
    </citation>
    <scope>NUCLEOTIDE SEQUENCE [LARGE SCALE GENOMIC DNA]</scope>
    <source>
        <strain evidence="10 11">CGMCC 1.6847</strain>
    </source>
</reference>
<dbReference type="Gene3D" id="1.20.120.160">
    <property type="entry name" value="HPT domain"/>
    <property type="match status" value="1"/>
</dbReference>
<feature type="transmembrane region" description="Helical" evidence="7">
    <location>
        <begin position="276"/>
        <end position="297"/>
    </location>
</feature>
<dbReference type="Gene3D" id="1.10.287.130">
    <property type="match status" value="1"/>
</dbReference>
<dbReference type="CDD" id="cd17546">
    <property type="entry name" value="REC_hyHK_CKI1_RcsC-like"/>
    <property type="match status" value="1"/>
</dbReference>
<keyword evidence="5" id="KW-0418">Kinase</keyword>
<evidence type="ECO:0000256" key="3">
    <source>
        <dbReference type="ARBA" id="ARBA00022553"/>
    </source>
</evidence>
<keyword evidence="4" id="KW-0808">Transferase</keyword>
<dbReference type="PROSITE" id="PS50109">
    <property type="entry name" value="HIS_KIN"/>
    <property type="match status" value="1"/>
</dbReference>
<keyword evidence="7" id="KW-0472">Membrane</keyword>
<evidence type="ECO:0000256" key="1">
    <source>
        <dbReference type="ARBA" id="ARBA00000085"/>
    </source>
</evidence>
<dbReference type="PRINTS" id="PR00344">
    <property type="entry name" value="BCTRLSENSOR"/>
</dbReference>
<evidence type="ECO:0000256" key="2">
    <source>
        <dbReference type="ARBA" id="ARBA00012438"/>
    </source>
</evidence>
<dbReference type="PROSITE" id="PS50110">
    <property type="entry name" value="RESPONSE_REGULATORY"/>
    <property type="match status" value="1"/>
</dbReference>
<dbReference type="SUPFAM" id="SSF47384">
    <property type="entry name" value="Homodimeric domain of signal transducing histidine kinase"/>
    <property type="match status" value="1"/>
</dbReference>
<organism evidence="10 11">
    <name type="scientific">Flavobacterium tiangeerense</name>
    <dbReference type="NCBI Taxonomy" id="459471"/>
    <lineage>
        <taxon>Bacteria</taxon>
        <taxon>Pseudomonadati</taxon>
        <taxon>Bacteroidota</taxon>
        <taxon>Flavobacteriia</taxon>
        <taxon>Flavobacteriales</taxon>
        <taxon>Flavobacteriaceae</taxon>
        <taxon>Flavobacterium</taxon>
    </lineage>
</organism>
<evidence type="ECO:0000313" key="10">
    <source>
        <dbReference type="EMBL" id="TWH99429.1"/>
    </source>
</evidence>
<keyword evidence="3 6" id="KW-0597">Phosphoprotein</keyword>
<dbReference type="InterPro" id="IPR036890">
    <property type="entry name" value="HATPase_C_sf"/>
</dbReference>
<keyword evidence="11" id="KW-1185">Reference proteome</keyword>
<protein>
    <recommendedName>
        <fullName evidence="2">histidine kinase</fullName>
        <ecNumber evidence="2">2.7.13.3</ecNumber>
    </recommendedName>
</protein>
<dbReference type="InterPro" id="IPR001789">
    <property type="entry name" value="Sig_transdc_resp-reg_receiver"/>
</dbReference>
<feature type="domain" description="Response regulatory" evidence="9">
    <location>
        <begin position="567"/>
        <end position="684"/>
    </location>
</feature>
<dbReference type="EC" id="2.7.13.3" evidence="2"/>
<dbReference type="InterPro" id="IPR004358">
    <property type="entry name" value="Sig_transdc_His_kin-like_C"/>
</dbReference>
<evidence type="ECO:0000256" key="5">
    <source>
        <dbReference type="ARBA" id="ARBA00022777"/>
    </source>
</evidence>
<evidence type="ECO:0000256" key="7">
    <source>
        <dbReference type="SAM" id="Phobius"/>
    </source>
</evidence>
<dbReference type="RefSeq" id="WP_144894160.1">
    <property type="nucleotide sequence ID" value="NZ_VLKO01000014.1"/>
</dbReference>
<dbReference type="SMART" id="SM00388">
    <property type="entry name" value="HisKA"/>
    <property type="match status" value="1"/>
</dbReference>
<evidence type="ECO:0000256" key="4">
    <source>
        <dbReference type="ARBA" id="ARBA00022679"/>
    </source>
</evidence>
<dbReference type="InterPro" id="IPR011006">
    <property type="entry name" value="CheY-like_superfamily"/>
</dbReference>
<dbReference type="InterPro" id="IPR005467">
    <property type="entry name" value="His_kinase_dom"/>
</dbReference>
<accession>A0ABY3FJS2</accession>
<dbReference type="SMART" id="SM00448">
    <property type="entry name" value="REC"/>
    <property type="match status" value="1"/>
</dbReference>
<evidence type="ECO:0000313" key="11">
    <source>
        <dbReference type="Proteomes" id="UP000317519"/>
    </source>
</evidence>
<dbReference type="Gene3D" id="3.30.565.10">
    <property type="entry name" value="Histidine kinase-like ATPase, C-terminal domain"/>
    <property type="match status" value="1"/>
</dbReference>
<evidence type="ECO:0000256" key="6">
    <source>
        <dbReference type="PROSITE-ProRule" id="PRU00169"/>
    </source>
</evidence>
<dbReference type="Pfam" id="PF00512">
    <property type="entry name" value="HisKA"/>
    <property type="match status" value="1"/>
</dbReference>
<sequence>MDQKKSYIPVKVFLGYLLLVLLFGSVGWFLYSENKSFTRPEKSISDKNDAVLKVSTVLSDLYKTESLARIAIQSDSETDFKQYVAKTRSLTIAIDSLKTAVSTPDQVQLLNSVQILLSKKTQNILQLKAIKNKTEDETAVSSAITDLTKMESSMRKLQLEDFVKNPAEMADYQRNVLKKYVAYLNQNIPDDSSNTLSKKESDSIISTSKMLLNQVKTETANKKNLLILEENKLLQNGLSISEQLRKVLETIEREIIAKTAKNFTEREKSLQKTNQIVTSAAIIGLVLTLLFLILILNDFSKTQSYKKQLETANLKAKKLISSREQLISTVSHDLKTPLSTIVGYTELLGNSDLSSKQLHFTKNIKGSSDYISKLVQDLLDFTQIEAGKITIEKIPFSLPESIKEISTSIQAVYAHKKIELLLDIDSDLEQRIIGDPFRLRQIISNIVGNAFKFTEKGFIKITAKANRNSKIITILIEDSGIGIATKNQKLIFEEFTQADDQIEKKYGGTGLGLTISKKMASILGGDLNLKSELGKGSIFEIQIPLQYDTTTLDHLSFTANELQSKRIAVLIDDDHNLLQLTTDVLQQHNFDVHPFGKATEALNWIANQAFDLIITDIQMPVMDGFLFIKELQNAPKTNYDKQPIIAVTGRNDLSLADYTEAGFITVVRKPYSPKVLLNTIHAIYNNSEIPNQKVKNKKIKTPEKLYSLKELKAFLPNDTQALNDILQSFMSGTFEDMTLLEQAVHKNNRIETNELAHKMNPMFKQIKAGHISNILDQLENKDTSSEEFHALVLDLKDKIPVLFALLNKELH</sequence>
<dbReference type="EMBL" id="VLKO01000014">
    <property type="protein sequence ID" value="TWH99429.1"/>
    <property type="molecule type" value="Genomic_DNA"/>
</dbReference>
<gene>
    <name evidence="10" type="ORF">IQ05_03055</name>
</gene>
<dbReference type="SUPFAM" id="SSF55874">
    <property type="entry name" value="ATPase domain of HSP90 chaperone/DNA topoisomerase II/histidine kinase"/>
    <property type="match status" value="1"/>
</dbReference>
<comment type="catalytic activity">
    <reaction evidence="1">
        <text>ATP + protein L-histidine = ADP + protein N-phospho-L-histidine.</text>
        <dbReference type="EC" id="2.7.13.3"/>
    </reaction>
</comment>
<feature type="transmembrane region" description="Helical" evidence="7">
    <location>
        <begin position="12"/>
        <end position="31"/>
    </location>
</feature>
<comment type="caution">
    <text evidence="10">The sequence shown here is derived from an EMBL/GenBank/DDBJ whole genome shotgun (WGS) entry which is preliminary data.</text>
</comment>
<dbReference type="SUPFAM" id="SSF47226">
    <property type="entry name" value="Histidine-containing phosphotransfer domain, HPT domain"/>
    <property type="match status" value="1"/>
</dbReference>
<name>A0ABY3FJS2_9FLAO</name>
<dbReference type="Proteomes" id="UP000317519">
    <property type="component" value="Unassembled WGS sequence"/>
</dbReference>
<feature type="domain" description="Histidine kinase" evidence="8">
    <location>
        <begin position="329"/>
        <end position="547"/>
    </location>
</feature>
<dbReference type="PANTHER" id="PTHR43047">
    <property type="entry name" value="TWO-COMPONENT HISTIDINE PROTEIN KINASE"/>
    <property type="match status" value="1"/>
</dbReference>
<dbReference type="SUPFAM" id="SSF52172">
    <property type="entry name" value="CheY-like"/>
    <property type="match status" value="1"/>
</dbReference>
<dbReference type="Pfam" id="PF02518">
    <property type="entry name" value="HATPase_c"/>
    <property type="match status" value="1"/>
</dbReference>
<dbReference type="CDD" id="cd16922">
    <property type="entry name" value="HATPase_EvgS-ArcB-TorS-like"/>
    <property type="match status" value="1"/>
</dbReference>
<dbReference type="InterPro" id="IPR036641">
    <property type="entry name" value="HPT_dom_sf"/>
</dbReference>
<dbReference type="Gene3D" id="3.40.50.2300">
    <property type="match status" value="1"/>
</dbReference>
<dbReference type="Pfam" id="PF00072">
    <property type="entry name" value="Response_reg"/>
    <property type="match status" value="1"/>
</dbReference>